<dbReference type="Pfam" id="PF14856">
    <property type="entry name" value="Hce2"/>
    <property type="match status" value="1"/>
</dbReference>
<comment type="caution">
    <text evidence="3">The sequence shown here is derived from an EMBL/GenBank/DDBJ whole genome shotgun (WGS) entry which is preliminary data.</text>
</comment>
<dbReference type="EMBL" id="JABEYC010000758">
    <property type="protein sequence ID" value="KAF4974412.1"/>
    <property type="molecule type" value="Genomic_DNA"/>
</dbReference>
<dbReference type="Proteomes" id="UP000635477">
    <property type="component" value="Unassembled WGS sequence"/>
</dbReference>
<dbReference type="AlphaFoldDB" id="A0A8H4UDC7"/>
<gene>
    <name evidence="3" type="ORF">FZEAL_8686</name>
</gene>
<accession>A0A8H4UDC7</accession>
<evidence type="ECO:0000256" key="1">
    <source>
        <dbReference type="SAM" id="SignalP"/>
    </source>
</evidence>
<protein>
    <recommendedName>
        <fullName evidence="2">Ecp2 effector protein-like domain-containing protein</fullName>
    </recommendedName>
</protein>
<feature type="domain" description="Ecp2 effector protein-like" evidence="2">
    <location>
        <begin position="57"/>
        <end position="157"/>
    </location>
</feature>
<evidence type="ECO:0000313" key="3">
    <source>
        <dbReference type="EMBL" id="KAF4974412.1"/>
    </source>
</evidence>
<feature type="signal peptide" evidence="1">
    <location>
        <begin position="1"/>
        <end position="16"/>
    </location>
</feature>
<feature type="chain" id="PRO_5034603889" description="Ecp2 effector protein-like domain-containing protein" evidence="1">
    <location>
        <begin position="17"/>
        <end position="182"/>
    </location>
</feature>
<reference evidence="3" key="1">
    <citation type="journal article" date="2020" name="BMC Genomics">
        <title>Correction to: Identification and distribution of gene clusters required for synthesis of sphingolipid metabolism inhibitors in diverse species of the filamentous fungus Fusarium.</title>
        <authorList>
            <person name="Kim H.S."/>
            <person name="Lohmar J.M."/>
            <person name="Busman M."/>
            <person name="Brown D.W."/>
            <person name="Naumann T.A."/>
            <person name="Divon H.H."/>
            <person name="Lysoe E."/>
            <person name="Uhlig S."/>
            <person name="Proctor R.H."/>
        </authorList>
    </citation>
    <scope>NUCLEOTIDE SEQUENCE</scope>
    <source>
        <strain evidence="3">NRRL 22465</strain>
    </source>
</reference>
<keyword evidence="4" id="KW-1185">Reference proteome</keyword>
<proteinExistence type="predicted"/>
<dbReference type="OrthoDB" id="4944568at2759"/>
<dbReference type="InterPro" id="IPR029226">
    <property type="entry name" value="Ecp2-like"/>
</dbReference>
<name>A0A8H4UDC7_9HYPO</name>
<organism evidence="3 4">
    <name type="scientific">Fusarium zealandicum</name>
    <dbReference type="NCBI Taxonomy" id="1053134"/>
    <lineage>
        <taxon>Eukaryota</taxon>
        <taxon>Fungi</taxon>
        <taxon>Dikarya</taxon>
        <taxon>Ascomycota</taxon>
        <taxon>Pezizomycotina</taxon>
        <taxon>Sordariomycetes</taxon>
        <taxon>Hypocreomycetidae</taxon>
        <taxon>Hypocreales</taxon>
        <taxon>Nectriaceae</taxon>
        <taxon>Fusarium</taxon>
        <taxon>Fusarium staphyleae species complex</taxon>
    </lineage>
</organism>
<evidence type="ECO:0000259" key="2">
    <source>
        <dbReference type="Pfam" id="PF14856"/>
    </source>
</evidence>
<evidence type="ECO:0000313" key="4">
    <source>
        <dbReference type="Proteomes" id="UP000635477"/>
    </source>
</evidence>
<sequence>MRFLALAAALVGLAAAAPAPTASPTLSDDIVVVSTATPSATPSAVFWTPSAKSVKVCNESSYSASEAPKSVKRADFRDCASLLSAFGPHKGAFTIPAAASYGGGLVDALKSDSCTFAVGAVEGPLRLGDGDVDFIVHKALLDYSAGLEMAAQGLIDCPVEGGGPKEKAKLHWRVSNSTRNHH</sequence>
<keyword evidence="1" id="KW-0732">Signal</keyword>
<reference evidence="3" key="2">
    <citation type="submission" date="2020-05" db="EMBL/GenBank/DDBJ databases">
        <authorList>
            <person name="Kim H.-S."/>
            <person name="Proctor R.H."/>
            <person name="Brown D.W."/>
        </authorList>
    </citation>
    <scope>NUCLEOTIDE SEQUENCE</scope>
    <source>
        <strain evidence="3">NRRL 22465</strain>
    </source>
</reference>